<dbReference type="SUPFAM" id="SSF56104">
    <property type="entry name" value="SAICAR synthase-like"/>
    <property type="match status" value="1"/>
</dbReference>
<dbReference type="PANTHER" id="PTHR45748:SF7">
    <property type="entry name" value="1-PHOSPHATIDYLINOSITOL 3-PHOSPHATE 5-KINASE-RELATED"/>
    <property type="match status" value="1"/>
</dbReference>
<dbReference type="InterPro" id="IPR027484">
    <property type="entry name" value="PInositol-4-P-5-kinase_N"/>
</dbReference>
<evidence type="ECO:0000256" key="3">
    <source>
        <dbReference type="PROSITE-ProRule" id="PRU00781"/>
    </source>
</evidence>
<dbReference type="STRING" id="68775.A0A5C3M035"/>
<dbReference type="Pfam" id="PF01504">
    <property type="entry name" value="PIP5K"/>
    <property type="match status" value="1"/>
</dbReference>
<proteinExistence type="predicted"/>
<dbReference type="GO" id="GO:0046854">
    <property type="term" value="P:phosphatidylinositol phosphate biosynthetic process"/>
    <property type="evidence" value="ECO:0007669"/>
    <property type="project" value="TreeGrafter"/>
</dbReference>
<dbReference type="PANTHER" id="PTHR45748">
    <property type="entry name" value="1-PHOSPHATIDYLINOSITOL 3-PHOSPHATE 5-KINASE-RELATED"/>
    <property type="match status" value="1"/>
</dbReference>
<feature type="region of interest" description="Disordered" evidence="4">
    <location>
        <begin position="772"/>
        <end position="836"/>
    </location>
</feature>
<keyword evidence="3" id="KW-0418">Kinase</keyword>
<dbReference type="Proteomes" id="UP000308652">
    <property type="component" value="Unassembled WGS sequence"/>
</dbReference>
<dbReference type="InterPro" id="IPR044769">
    <property type="entry name" value="PIKfyve_PIPKc"/>
</dbReference>
<keyword evidence="3" id="KW-0808">Transferase</keyword>
<dbReference type="EMBL" id="ML213606">
    <property type="protein sequence ID" value="TFK37716.1"/>
    <property type="molecule type" value="Genomic_DNA"/>
</dbReference>
<feature type="compositionally biased region" description="Pro residues" evidence="4">
    <location>
        <begin position="825"/>
        <end position="834"/>
    </location>
</feature>
<accession>A0A5C3M035</accession>
<keyword evidence="1 3" id="KW-0547">Nucleotide-binding</keyword>
<feature type="region of interest" description="Disordered" evidence="4">
    <location>
        <begin position="1107"/>
        <end position="1187"/>
    </location>
</feature>
<feature type="compositionally biased region" description="Polar residues" evidence="4">
    <location>
        <begin position="1169"/>
        <end position="1187"/>
    </location>
</feature>
<organism evidence="6 7">
    <name type="scientific">Crucibulum laeve</name>
    <dbReference type="NCBI Taxonomy" id="68775"/>
    <lineage>
        <taxon>Eukaryota</taxon>
        <taxon>Fungi</taxon>
        <taxon>Dikarya</taxon>
        <taxon>Basidiomycota</taxon>
        <taxon>Agaricomycotina</taxon>
        <taxon>Agaricomycetes</taxon>
        <taxon>Agaricomycetidae</taxon>
        <taxon>Agaricales</taxon>
        <taxon>Agaricineae</taxon>
        <taxon>Nidulariaceae</taxon>
        <taxon>Crucibulum</taxon>
    </lineage>
</organism>
<dbReference type="SMART" id="SM00330">
    <property type="entry name" value="PIPKc"/>
    <property type="match status" value="1"/>
</dbReference>
<name>A0A5C3M035_9AGAR</name>
<dbReference type="OrthoDB" id="158357at2759"/>
<sequence length="1544" mass="169781">MADHKPLPAIPSGSTFSTLSVEARGHRSRLIRHILSETQEPGIDHRRDGWAYALEEALDEMGQAMSREEWLDGIHRGREVRRLTRQEQKENVQDTVKGMSVQAEGPTVAETTLELSQLQAKPPGEDSVKQLRALTSRPPLPSEKPNPSHLLLCASPYGRRAPLSANDSGFDMVPANIGCVFASGIFAFPHEGDDSAILYGLREWEAPSDDATYRILGGTFTFKGLNSQREHYSLYKVLKIAIYVHLSLVLEQQFLSDSGVQIKFPRPKLTLQSPSVPGRPPIEHRVSEESKTKSRHSLIPPGILSFFTRRTMGRRSNSVTTAEIARGGSLDLTPLSPSRTIAEDRSARSSHEGVRIHRLSFIGDRKLSFRRGQYQQKEEEPGSNKTFESALKRIEESRGLLSTSAGVLFSPPSLIVELAEKENTRPTRRLKGDERAGLSSLLGWDGKESGGKGMSGTLGFVRHQEFSILYSQHVPSAAATPNTPSTTESSSAISRASSSTSTSTVNSKVTSNLPTPGTRTCGRPHWITYLYYSRAEDKTLGETILEMASSAEMPCERTGCTWKRGQHELRLIHGGLRIVVNIDNSAEEEDLGSKDVPIEVWQSCAVCDAKTARTKMSVATRLLSFAKFLELLIYSPMLCTTTPSLCEHTTPPPGPWPHLPASRINIRRHFSTPTTNVSFSLSTTDNVYELRPPRLQIVRGGDKAARTTSELKALKEQTDQQQEKEGEDEKKQLRREIKKWWEGVADHIDKLEHILIGDDLNAFRKALPRLPSVDDAYEGDDETPRTPKTPSMTELPPLPPSTPGSPSKDTPTPKAYFDTPMKAPANPPPSPAVPPKVDSANLLASLRHNLQRTEQSLYATLARTPVSSLNDVRRSFLSTGKGINKRLMAWQKKHLTSKAHLVGELSAEEPEWWGKGCHAIPGGNTIVREDDWGSIIAFTLSSADYQRELANLSVSRASSVSSPPENSPTTAPASSFFSSAASYRLFSPATKSLDPDQEGVIWHEPEPYSAVISRKEHPRDPTSLLSIREVLRQKNPADGSGTLSPSRFGSVSSTASSHVAVGAPPSAWAKPDVSLTMQAAGGEVSGLPDAVETVEKLFHEIEASINDSSRPASVMSDAGTTSSSGIDAHIRRGKASSIASTQSDVTIGKDGGSALNIPPPPPPKDDPQFKTQTGTLESTDSAVAAPETSSSFAGSLANSLGAAMRLILHSPQVPRPMSPFSKNHHGLLLADLASIDERPHIKYDWTLGKRLKFSCTIYYAKQFDMLRKRCGIDDIFLKSLSRSNSWAADGGKSKSNFRKTADDRFIIKTLVDAWNVADLQVLIELAPYYFRYMESTASRPTVLAKLLGFYTIEIRNLETGHVQSKADLLIMENIFYDRNIVKTFDLKGIHGRRVKAGTNPANSPEASKTLFDGDWIEGQQRTLTLVRPHSKNVIREAIKSDAEYLARSNIMDYSLLLGVDEEHKQIACGLVDTIGSYTFAKTLEYKAKHNLISGKDITVIPPIEYQERFVSALEGYFLACPDKWSKPVDETKIINDPNLLPSVL</sequence>
<feature type="region of interest" description="Disordered" evidence="4">
    <location>
        <begin position="271"/>
        <end position="296"/>
    </location>
</feature>
<dbReference type="InterPro" id="IPR027483">
    <property type="entry name" value="PInositol-4-P-4/5-kinase_C_sf"/>
</dbReference>
<feature type="region of interest" description="Disordered" evidence="4">
    <location>
        <begin position="476"/>
        <end position="517"/>
    </location>
</feature>
<dbReference type="Gene3D" id="3.30.810.10">
    <property type="entry name" value="2-Layer Sandwich"/>
    <property type="match status" value="1"/>
</dbReference>
<feature type="compositionally biased region" description="Basic and acidic residues" evidence="4">
    <location>
        <begin position="281"/>
        <end position="292"/>
    </location>
</feature>
<protein>
    <recommendedName>
        <fullName evidence="5">PIPK domain-containing protein</fullName>
    </recommendedName>
</protein>
<reference evidence="6 7" key="1">
    <citation type="journal article" date="2019" name="Nat. Ecol. Evol.">
        <title>Megaphylogeny resolves global patterns of mushroom evolution.</title>
        <authorList>
            <person name="Varga T."/>
            <person name="Krizsan K."/>
            <person name="Foldi C."/>
            <person name="Dima B."/>
            <person name="Sanchez-Garcia M."/>
            <person name="Sanchez-Ramirez S."/>
            <person name="Szollosi G.J."/>
            <person name="Szarkandi J.G."/>
            <person name="Papp V."/>
            <person name="Albert L."/>
            <person name="Andreopoulos W."/>
            <person name="Angelini C."/>
            <person name="Antonin V."/>
            <person name="Barry K.W."/>
            <person name="Bougher N.L."/>
            <person name="Buchanan P."/>
            <person name="Buyck B."/>
            <person name="Bense V."/>
            <person name="Catcheside P."/>
            <person name="Chovatia M."/>
            <person name="Cooper J."/>
            <person name="Damon W."/>
            <person name="Desjardin D."/>
            <person name="Finy P."/>
            <person name="Geml J."/>
            <person name="Haridas S."/>
            <person name="Hughes K."/>
            <person name="Justo A."/>
            <person name="Karasinski D."/>
            <person name="Kautmanova I."/>
            <person name="Kiss B."/>
            <person name="Kocsube S."/>
            <person name="Kotiranta H."/>
            <person name="LaButti K.M."/>
            <person name="Lechner B.E."/>
            <person name="Liimatainen K."/>
            <person name="Lipzen A."/>
            <person name="Lukacs Z."/>
            <person name="Mihaltcheva S."/>
            <person name="Morgado L.N."/>
            <person name="Niskanen T."/>
            <person name="Noordeloos M.E."/>
            <person name="Ohm R.A."/>
            <person name="Ortiz-Santana B."/>
            <person name="Ovrebo C."/>
            <person name="Racz N."/>
            <person name="Riley R."/>
            <person name="Savchenko A."/>
            <person name="Shiryaev A."/>
            <person name="Soop K."/>
            <person name="Spirin V."/>
            <person name="Szebenyi C."/>
            <person name="Tomsovsky M."/>
            <person name="Tulloss R.E."/>
            <person name="Uehling J."/>
            <person name="Grigoriev I.V."/>
            <person name="Vagvolgyi C."/>
            <person name="Papp T."/>
            <person name="Martin F.M."/>
            <person name="Miettinen O."/>
            <person name="Hibbett D.S."/>
            <person name="Nagy L.G."/>
        </authorList>
    </citation>
    <scope>NUCLEOTIDE SEQUENCE [LARGE SCALE GENOMIC DNA]</scope>
    <source>
        <strain evidence="6 7">CBS 166.37</strain>
    </source>
</reference>
<keyword evidence="7" id="KW-1185">Reference proteome</keyword>
<dbReference type="InterPro" id="IPR002498">
    <property type="entry name" value="PInositol-4-P-4/5-kinase_core"/>
</dbReference>
<evidence type="ECO:0000313" key="7">
    <source>
        <dbReference type="Proteomes" id="UP000308652"/>
    </source>
</evidence>
<feature type="compositionally biased region" description="Low complexity" evidence="4">
    <location>
        <begin position="476"/>
        <end position="511"/>
    </location>
</feature>
<evidence type="ECO:0000313" key="6">
    <source>
        <dbReference type="EMBL" id="TFK37716.1"/>
    </source>
</evidence>
<dbReference type="GO" id="GO:0005524">
    <property type="term" value="F:ATP binding"/>
    <property type="evidence" value="ECO:0007669"/>
    <property type="project" value="UniProtKB-UniRule"/>
</dbReference>
<feature type="domain" description="PIPK" evidence="5">
    <location>
        <begin position="1188"/>
        <end position="1517"/>
    </location>
</feature>
<dbReference type="GO" id="GO:0000285">
    <property type="term" value="F:1-phosphatidylinositol-3-phosphate 5-kinase activity"/>
    <property type="evidence" value="ECO:0007669"/>
    <property type="project" value="InterPro"/>
</dbReference>
<dbReference type="Gene3D" id="3.30.800.10">
    <property type="entry name" value="Phosphatidylinositol Phosphate Kinase II Beta"/>
    <property type="match status" value="1"/>
</dbReference>
<evidence type="ECO:0000256" key="2">
    <source>
        <dbReference type="ARBA" id="ARBA00022840"/>
    </source>
</evidence>
<evidence type="ECO:0000256" key="4">
    <source>
        <dbReference type="SAM" id="MobiDB-lite"/>
    </source>
</evidence>
<evidence type="ECO:0000256" key="1">
    <source>
        <dbReference type="ARBA" id="ARBA00022741"/>
    </source>
</evidence>
<gene>
    <name evidence="6" type="ORF">BDQ12DRAFT_684579</name>
</gene>
<dbReference type="GO" id="GO:0010008">
    <property type="term" value="C:endosome membrane"/>
    <property type="evidence" value="ECO:0007669"/>
    <property type="project" value="TreeGrafter"/>
</dbReference>
<evidence type="ECO:0000259" key="5">
    <source>
        <dbReference type="PROSITE" id="PS51455"/>
    </source>
</evidence>
<dbReference type="CDD" id="cd17300">
    <property type="entry name" value="PIPKc_PIKfyve"/>
    <property type="match status" value="1"/>
</dbReference>
<keyword evidence="2 3" id="KW-0067">ATP-binding</keyword>
<dbReference type="PROSITE" id="PS51455">
    <property type="entry name" value="PIPK"/>
    <property type="match status" value="1"/>
</dbReference>